<dbReference type="EMBL" id="JAPFFF010000003">
    <property type="protein sequence ID" value="KAK8893748.1"/>
    <property type="molecule type" value="Genomic_DNA"/>
</dbReference>
<protein>
    <recommendedName>
        <fullName evidence="1">non-specific serine/threonine protein kinase</fullName>
        <ecNumber evidence="1">2.7.11.1</ecNumber>
    </recommendedName>
</protein>
<dbReference type="InterPro" id="IPR011009">
    <property type="entry name" value="Kinase-like_dom_sf"/>
</dbReference>
<dbReference type="Gene3D" id="1.10.510.10">
    <property type="entry name" value="Transferase(Phosphotransferase) domain 1"/>
    <property type="match status" value="1"/>
</dbReference>
<proteinExistence type="predicted"/>
<evidence type="ECO:0000313" key="10">
    <source>
        <dbReference type="EMBL" id="KAK8893748.1"/>
    </source>
</evidence>
<dbReference type="Gene3D" id="3.30.200.20">
    <property type="entry name" value="Phosphorylase Kinase, domain 1"/>
    <property type="match status" value="1"/>
</dbReference>
<evidence type="ECO:0000256" key="7">
    <source>
        <dbReference type="ARBA" id="ARBA00047899"/>
    </source>
</evidence>
<dbReference type="SUPFAM" id="SSF56112">
    <property type="entry name" value="Protein kinase-like (PK-like)"/>
    <property type="match status" value="1"/>
</dbReference>
<keyword evidence="2" id="KW-0723">Serine/threonine-protein kinase</keyword>
<dbReference type="InterPro" id="IPR008271">
    <property type="entry name" value="Ser/Thr_kinase_AS"/>
</dbReference>
<keyword evidence="11" id="KW-1185">Reference proteome</keyword>
<dbReference type="Pfam" id="PF00069">
    <property type="entry name" value="Pkinase"/>
    <property type="match status" value="1"/>
</dbReference>
<feature type="domain" description="Protein kinase" evidence="9">
    <location>
        <begin position="1"/>
        <end position="192"/>
    </location>
</feature>
<dbReference type="InterPro" id="IPR050236">
    <property type="entry name" value="Ser_Thr_kinase_AGC"/>
</dbReference>
<comment type="catalytic activity">
    <reaction evidence="8">
        <text>L-seryl-[protein] + ATP = O-phospho-L-seryl-[protein] + ADP + H(+)</text>
        <dbReference type="Rhea" id="RHEA:17989"/>
        <dbReference type="Rhea" id="RHEA-COMP:9863"/>
        <dbReference type="Rhea" id="RHEA-COMP:11604"/>
        <dbReference type="ChEBI" id="CHEBI:15378"/>
        <dbReference type="ChEBI" id="CHEBI:29999"/>
        <dbReference type="ChEBI" id="CHEBI:30616"/>
        <dbReference type="ChEBI" id="CHEBI:83421"/>
        <dbReference type="ChEBI" id="CHEBI:456216"/>
        <dbReference type="EC" id="2.7.11.1"/>
    </reaction>
</comment>
<gene>
    <name evidence="10" type="ORF">M9Y10_022177</name>
</gene>
<dbReference type="InterPro" id="IPR000719">
    <property type="entry name" value="Prot_kinase_dom"/>
</dbReference>
<dbReference type="PROSITE" id="PS50011">
    <property type="entry name" value="PROTEIN_KINASE_DOM"/>
    <property type="match status" value="1"/>
</dbReference>
<evidence type="ECO:0000256" key="3">
    <source>
        <dbReference type="ARBA" id="ARBA00022679"/>
    </source>
</evidence>
<keyword evidence="6" id="KW-0067">ATP-binding</keyword>
<reference evidence="10 11" key="1">
    <citation type="submission" date="2024-04" db="EMBL/GenBank/DDBJ databases">
        <title>Tritrichomonas musculus Genome.</title>
        <authorList>
            <person name="Alves-Ferreira E."/>
            <person name="Grigg M."/>
            <person name="Lorenzi H."/>
            <person name="Galac M."/>
        </authorList>
    </citation>
    <scope>NUCLEOTIDE SEQUENCE [LARGE SCALE GENOMIC DNA]</scope>
    <source>
        <strain evidence="10 11">EAF2021</strain>
    </source>
</reference>
<evidence type="ECO:0000313" key="11">
    <source>
        <dbReference type="Proteomes" id="UP001470230"/>
    </source>
</evidence>
<dbReference type="SMART" id="SM00220">
    <property type="entry name" value="S_TKc"/>
    <property type="match status" value="1"/>
</dbReference>
<evidence type="ECO:0000256" key="5">
    <source>
        <dbReference type="ARBA" id="ARBA00022777"/>
    </source>
</evidence>
<keyword evidence="3" id="KW-0808">Transferase</keyword>
<evidence type="ECO:0000256" key="2">
    <source>
        <dbReference type="ARBA" id="ARBA00022527"/>
    </source>
</evidence>
<evidence type="ECO:0000256" key="4">
    <source>
        <dbReference type="ARBA" id="ARBA00022741"/>
    </source>
</evidence>
<dbReference type="EC" id="2.7.11.1" evidence="1"/>
<evidence type="ECO:0000256" key="1">
    <source>
        <dbReference type="ARBA" id="ARBA00012513"/>
    </source>
</evidence>
<dbReference type="PANTHER" id="PTHR24356:SF1">
    <property type="entry name" value="SERINE_THREONINE-PROTEIN KINASE GREATWALL"/>
    <property type="match status" value="1"/>
</dbReference>
<keyword evidence="4" id="KW-0547">Nucleotide-binding</keyword>
<accession>A0ABR2KSE6</accession>
<comment type="catalytic activity">
    <reaction evidence="7">
        <text>L-threonyl-[protein] + ATP = O-phospho-L-threonyl-[protein] + ADP + H(+)</text>
        <dbReference type="Rhea" id="RHEA:46608"/>
        <dbReference type="Rhea" id="RHEA-COMP:11060"/>
        <dbReference type="Rhea" id="RHEA-COMP:11605"/>
        <dbReference type="ChEBI" id="CHEBI:15378"/>
        <dbReference type="ChEBI" id="CHEBI:30013"/>
        <dbReference type="ChEBI" id="CHEBI:30616"/>
        <dbReference type="ChEBI" id="CHEBI:61977"/>
        <dbReference type="ChEBI" id="CHEBI:456216"/>
        <dbReference type="EC" id="2.7.11.1"/>
    </reaction>
</comment>
<dbReference type="Proteomes" id="UP001470230">
    <property type="component" value="Unassembled WGS sequence"/>
</dbReference>
<dbReference type="PROSITE" id="PS00108">
    <property type="entry name" value="PROTEIN_KINASE_ST"/>
    <property type="match status" value="1"/>
</dbReference>
<comment type="caution">
    <text evidence="10">The sequence shown here is derived from an EMBL/GenBank/DDBJ whole genome shotgun (WGS) entry which is preliminary data.</text>
</comment>
<keyword evidence="5 10" id="KW-0418">Kinase</keyword>
<name>A0ABR2KSE6_9EUKA</name>
<dbReference type="PANTHER" id="PTHR24356">
    <property type="entry name" value="SERINE/THREONINE-PROTEIN KINASE"/>
    <property type="match status" value="1"/>
</dbReference>
<evidence type="ECO:0000259" key="9">
    <source>
        <dbReference type="PROSITE" id="PS50011"/>
    </source>
</evidence>
<dbReference type="CDD" id="cd05579">
    <property type="entry name" value="STKc_MAST_like"/>
    <property type="match status" value="1"/>
</dbReference>
<evidence type="ECO:0000256" key="6">
    <source>
        <dbReference type="ARBA" id="ARBA00022840"/>
    </source>
</evidence>
<sequence>MEYLPGGDLYSLLQNLGSLDESAAKLYVLQIVHALKYLRENGIIHRDLKPDNILISNTGHLKLTDFGLSFIGMFNRQLPVDDQKIESNSYVGTPDYVAPEIILARPHTFTCDLWSLGVIMYEMLCGVPPFHEATESETRQKIVSGFWNQKEVAEEYDLSDEAIDLISKLLKVNPEERIGAKSIDEIIKHAWFEDVDENAEAPFIPELNSDEDTDYFLCREKTTELNDKDIIDDMNLDIQNNNNIKNEPNLNNRLKGNNRKIRNRSKSNLEVFPQFHENDTQNNSLNNNSNSLEIAALPGFQSISVRTLAADNIRLSENYKRRRMSSGLMNYIIEKNDFEQLTGSKLDKNKKPSSFSNNKMGDLLLIENIVKDNQLHKQKGIFNSDHK</sequence>
<organism evidence="10 11">
    <name type="scientific">Tritrichomonas musculus</name>
    <dbReference type="NCBI Taxonomy" id="1915356"/>
    <lineage>
        <taxon>Eukaryota</taxon>
        <taxon>Metamonada</taxon>
        <taxon>Parabasalia</taxon>
        <taxon>Tritrichomonadida</taxon>
        <taxon>Tritrichomonadidae</taxon>
        <taxon>Tritrichomonas</taxon>
    </lineage>
</organism>
<dbReference type="GO" id="GO:0016301">
    <property type="term" value="F:kinase activity"/>
    <property type="evidence" value="ECO:0007669"/>
    <property type="project" value="UniProtKB-KW"/>
</dbReference>
<evidence type="ECO:0000256" key="8">
    <source>
        <dbReference type="ARBA" id="ARBA00048679"/>
    </source>
</evidence>